<evidence type="ECO:0000313" key="2">
    <source>
        <dbReference type="EMBL" id="VDK27543.1"/>
    </source>
</evidence>
<dbReference type="GO" id="GO:0030686">
    <property type="term" value="C:90S preribosome"/>
    <property type="evidence" value="ECO:0007669"/>
    <property type="project" value="TreeGrafter"/>
</dbReference>
<dbReference type="PANTHER" id="PTHR10925">
    <property type="entry name" value="N-ACETYLTRANSFERASE 10"/>
    <property type="match status" value="1"/>
</dbReference>
<dbReference type="InterPro" id="IPR000182">
    <property type="entry name" value="GNAT_dom"/>
</dbReference>
<feature type="domain" description="N-acetyltransferase" evidence="1">
    <location>
        <begin position="30"/>
        <end position="93"/>
    </location>
</feature>
<dbReference type="AlphaFoldDB" id="A0A0M3JH00"/>
<accession>A0A0M3JH00</accession>
<dbReference type="GO" id="GO:1904812">
    <property type="term" value="P:rRNA acetylation involved in maturation of SSU-rRNA"/>
    <property type="evidence" value="ECO:0007669"/>
    <property type="project" value="TreeGrafter"/>
</dbReference>
<reference evidence="2 3" key="2">
    <citation type="submission" date="2018-11" db="EMBL/GenBank/DDBJ databases">
        <authorList>
            <consortium name="Pathogen Informatics"/>
        </authorList>
    </citation>
    <scope>NUCLEOTIDE SEQUENCE [LARGE SCALE GENOMIC DNA]</scope>
</reference>
<name>A0A0M3JH00_ANISI</name>
<dbReference type="GO" id="GO:0000049">
    <property type="term" value="F:tRNA binding"/>
    <property type="evidence" value="ECO:0007669"/>
    <property type="project" value="TreeGrafter"/>
</dbReference>
<proteinExistence type="predicted"/>
<evidence type="ECO:0000313" key="3">
    <source>
        <dbReference type="Proteomes" id="UP000267096"/>
    </source>
</evidence>
<protein>
    <submittedName>
        <fullName evidence="4">UPF0202 protein (inferred by orthology to a C. elegans protein)</fullName>
    </submittedName>
</protein>
<dbReference type="Gene3D" id="3.40.630.30">
    <property type="match status" value="1"/>
</dbReference>
<dbReference type="WBParaSite" id="ASIM_0000690901-mRNA-1">
    <property type="protein sequence ID" value="ASIM_0000690901-mRNA-1"/>
    <property type="gene ID" value="ASIM_0000690901"/>
</dbReference>
<dbReference type="InterPro" id="IPR032672">
    <property type="entry name" value="TmcA/NAT10/Kre33"/>
</dbReference>
<reference evidence="4" key="1">
    <citation type="submission" date="2017-02" db="UniProtKB">
        <authorList>
            <consortium name="WormBaseParasite"/>
        </authorList>
    </citation>
    <scope>IDENTIFICATION</scope>
</reference>
<gene>
    <name evidence="2" type="ORF">ASIM_LOCUS6686</name>
</gene>
<evidence type="ECO:0000259" key="1">
    <source>
        <dbReference type="Pfam" id="PF13718"/>
    </source>
</evidence>
<dbReference type="Pfam" id="PF13718">
    <property type="entry name" value="GNAT_acetyltr_2"/>
    <property type="match status" value="1"/>
</dbReference>
<sequence length="94" mass="10470">MPPPHDCQLLYVNRDTLFSFHKASEAFLHNLMSIYVSAHYKNSPNDLQMLSDAPAHHLFVLMGPVNETQTHLPEILAVIQVCLEGALKSSTVAN</sequence>
<dbReference type="PANTHER" id="PTHR10925:SF5">
    <property type="entry name" value="RNA CYTIDINE ACETYLTRANSFERASE"/>
    <property type="match status" value="1"/>
</dbReference>
<organism evidence="4">
    <name type="scientific">Anisakis simplex</name>
    <name type="common">Herring worm</name>
    <dbReference type="NCBI Taxonomy" id="6269"/>
    <lineage>
        <taxon>Eukaryota</taxon>
        <taxon>Metazoa</taxon>
        <taxon>Ecdysozoa</taxon>
        <taxon>Nematoda</taxon>
        <taxon>Chromadorea</taxon>
        <taxon>Rhabditida</taxon>
        <taxon>Spirurina</taxon>
        <taxon>Ascaridomorpha</taxon>
        <taxon>Ascaridoidea</taxon>
        <taxon>Anisakidae</taxon>
        <taxon>Anisakis</taxon>
        <taxon>Anisakis simplex complex</taxon>
    </lineage>
</organism>
<dbReference type="GO" id="GO:0005730">
    <property type="term" value="C:nucleolus"/>
    <property type="evidence" value="ECO:0007669"/>
    <property type="project" value="TreeGrafter"/>
</dbReference>
<keyword evidence="3" id="KW-1185">Reference proteome</keyword>
<evidence type="ECO:0000313" key="4">
    <source>
        <dbReference type="WBParaSite" id="ASIM_0000690901-mRNA-1"/>
    </source>
</evidence>
<dbReference type="Proteomes" id="UP000267096">
    <property type="component" value="Unassembled WGS sequence"/>
</dbReference>
<dbReference type="GO" id="GO:1990883">
    <property type="term" value="F:18S rRNA cytidine N-acetyltransferase activity"/>
    <property type="evidence" value="ECO:0007669"/>
    <property type="project" value="TreeGrafter"/>
</dbReference>
<dbReference type="EMBL" id="UYRR01014912">
    <property type="protein sequence ID" value="VDK27543.1"/>
    <property type="molecule type" value="Genomic_DNA"/>
</dbReference>
<dbReference type="OrthoDB" id="10067491at2759"/>